<name>A0ABQ9FVZ5_TEGGR</name>
<evidence type="ECO:0000256" key="8">
    <source>
        <dbReference type="ARBA" id="ARBA00022792"/>
    </source>
</evidence>
<organism evidence="15 16">
    <name type="scientific">Tegillarca granosa</name>
    <name type="common">Malaysian cockle</name>
    <name type="synonym">Anadara granosa</name>
    <dbReference type="NCBI Taxonomy" id="220873"/>
    <lineage>
        <taxon>Eukaryota</taxon>
        <taxon>Metazoa</taxon>
        <taxon>Spiralia</taxon>
        <taxon>Lophotrochozoa</taxon>
        <taxon>Mollusca</taxon>
        <taxon>Bivalvia</taxon>
        <taxon>Autobranchia</taxon>
        <taxon>Pteriomorphia</taxon>
        <taxon>Arcoida</taxon>
        <taxon>Arcoidea</taxon>
        <taxon>Arcidae</taxon>
        <taxon>Tegillarca</taxon>
    </lineage>
</organism>
<proteinExistence type="inferred from homology"/>
<evidence type="ECO:0000256" key="3">
    <source>
        <dbReference type="ARBA" id="ARBA00005667"/>
    </source>
</evidence>
<evidence type="ECO:0000256" key="14">
    <source>
        <dbReference type="ARBA" id="ARBA00032688"/>
    </source>
</evidence>
<dbReference type="InterPro" id="IPR012576">
    <property type="entry name" value="NDUFB3"/>
</dbReference>
<dbReference type="PANTHER" id="PTHR15082:SF2">
    <property type="entry name" value="NADH DEHYDROGENASE [UBIQUINONE] 1 BETA SUBCOMPLEX SUBUNIT 3"/>
    <property type="match status" value="1"/>
</dbReference>
<keyword evidence="10" id="KW-1133">Transmembrane helix</keyword>
<evidence type="ECO:0000256" key="4">
    <source>
        <dbReference type="ARBA" id="ARBA00018680"/>
    </source>
</evidence>
<evidence type="ECO:0000256" key="5">
    <source>
        <dbReference type="ARBA" id="ARBA00022448"/>
    </source>
</evidence>
<evidence type="ECO:0000256" key="1">
    <source>
        <dbReference type="ARBA" id="ARBA00003195"/>
    </source>
</evidence>
<comment type="subcellular location">
    <subcellularLocation>
        <location evidence="2">Mitochondrion inner membrane</location>
        <topology evidence="2">Single-pass membrane protein</topology>
        <orientation evidence="2">Matrix side</orientation>
    </subcellularLocation>
</comment>
<keyword evidence="6" id="KW-0679">Respiratory chain</keyword>
<keyword evidence="8" id="KW-0999">Mitochondrion inner membrane</keyword>
<keyword evidence="16" id="KW-1185">Reference proteome</keyword>
<evidence type="ECO:0000256" key="13">
    <source>
        <dbReference type="ARBA" id="ARBA00030217"/>
    </source>
</evidence>
<keyword evidence="11" id="KW-0496">Mitochondrion</keyword>
<dbReference type="Proteomes" id="UP001217089">
    <property type="component" value="Unassembled WGS sequence"/>
</dbReference>
<comment type="function">
    <text evidence="1">Accessory subunit of the mitochondrial membrane respiratory chain NADH dehydrogenase (Complex I), that is believed not to be involved in catalysis. Complex I functions in the transfer of electrons from NADH to the respiratory chain. The immediate electron acceptor for the enzyme is believed to be ubiquinone.</text>
</comment>
<reference evidence="15 16" key="1">
    <citation type="submission" date="2022-12" db="EMBL/GenBank/DDBJ databases">
        <title>Chromosome-level genome of Tegillarca granosa.</title>
        <authorList>
            <person name="Kim J."/>
        </authorList>
    </citation>
    <scope>NUCLEOTIDE SEQUENCE [LARGE SCALE GENOMIC DNA]</scope>
    <source>
        <strain evidence="15">Teg-2019</strain>
        <tissue evidence="15">Adductor muscle</tissue>
    </source>
</reference>
<evidence type="ECO:0000256" key="9">
    <source>
        <dbReference type="ARBA" id="ARBA00022982"/>
    </source>
</evidence>
<accession>A0ABQ9FVZ5</accession>
<keyword evidence="9" id="KW-0249">Electron transport</keyword>
<evidence type="ECO:0000256" key="7">
    <source>
        <dbReference type="ARBA" id="ARBA00022692"/>
    </source>
</evidence>
<keyword evidence="7" id="KW-0812">Transmembrane</keyword>
<keyword evidence="5" id="KW-0813">Transport</keyword>
<dbReference type="PANTHER" id="PTHR15082">
    <property type="entry name" value="NADH-UBIQUINONE OXIDOREDUCTASE B12 SUBUNIT"/>
    <property type="match status" value="1"/>
</dbReference>
<sequence length="95" mass="11144">MGGGDFKWVCPDWRQYKVENVPELTEVQRRLAKEGLKSPWLRNDVWRYNYRPNKSPSDDMRMGRKAIFRSFKPALAAAIITAGLKYLFSKDDSHH</sequence>
<dbReference type="Pfam" id="PF08122">
    <property type="entry name" value="NDUF_B12"/>
    <property type="match status" value="1"/>
</dbReference>
<dbReference type="EMBL" id="JARBDR010000141">
    <property type="protein sequence ID" value="KAJ8319873.1"/>
    <property type="molecule type" value="Genomic_DNA"/>
</dbReference>
<keyword evidence="12" id="KW-0472">Membrane</keyword>
<evidence type="ECO:0000256" key="11">
    <source>
        <dbReference type="ARBA" id="ARBA00023128"/>
    </source>
</evidence>
<evidence type="ECO:0000256" key="10">
    <source>
        <dbReference type="ARBA" id="ARBA00022989"/>
    </source>
</evidence>
<evidence type="ECO:0000256" key="6">
    <source>
        <dbReference type="ARBA" id="ARBA00022660"/>
    </source>
</evidence>
<comment type="similarity">
    <text evidence="3">Belongs to the complex I NDUFB3 subunit family.</text>
</comment>
<evidence type="ECO:0000256" key="12">
    <source>
        <dbReference type="ARBA" id="ARBA00023136"/>
    </source>
</evidence>
<evidence type="ECO:0000313" key="15">
    <source>
        <dbReference type="EMBL" id="KAJ8319873.1"/>
    </source>
</evidence>
<protein>
    <recommendedName>
        <fullName evidence="4">NADH dehydrogenase [ubiquinone] 1 beta subcomplex subunit 3</fullName>
    </recommendedName>
    <alternativeName>
        <fullName evidence="13">Complex I-B12</fullName>
    </alternativeName>
    <alternativeName>
        <fullName evidence="14">NADH-ubiquinone oxidoreductase B12 subunit</fullName>
    </alternativeName>
</protein>
<evidence type="ECO:0000313" key="16">
    <source>
        <dbReference type="Proteomes" id="UP001217089"/>
    </source>
</evidence>
<comment type="caution">
    <text evidence="15">The sequence shown here is derived from an EMBL/GenBank/DDBJ whole genome shotgun (WGS) entry which is preliminary data.</text>
</comment>
<gene>
    <name evidence="15" type="ORF">KUTeg_001460</name>
</gene>
<evidence type="ECO:0000256" key="2">
    <source>
        <dbReference type="ARBA" id="ARBA00004298"/>
    </source>
</evidence>